<gene>
    <name evidence="1" type="ORF">SAMN05421578_103458</name>
</gene>
<accession>A0ABY1JSX6</accession>
<reference evidence="1 2" key="1">
    <citation type="submission" date="2017-01" db="EMBL/GenBank/DDBJ databases">
        <authorList>
            <person name="Varghese N."/>
            <person name="Submissions S."/>
        </authorList>
    </citation>
    <scope>NUCLEOTIDE SEQUENCE [LARGE SCALE GENOMIC DNA]</scope>
    <source>
        <strain evidence="1 2">ATCC 23464</strain>
    </source>
</reference>
<dbReference type="Proteomes" id="UP000186666">
    <property type="component" value="Unassembled WGS sequence"/>
</dbReference>
<proteinExistence type="predicted"/>
<dbReference type="EMBL" id="FTNK01000003">
    <property type="protein sequence ID" value="SIQ70344.1"/>
    <property type="molecule type" value="Genomic_DNA"/>
</dbReference>
<keyword evidence="2" id="KW-1185">Reference proteome</keyword>
<dbReference type="RefSeq" id="WP_169810266.1">
    <property type="nucleotide sequence ID" value="NZ_FTNK01000003.1"/>
</dbReference>
<organism evidence="1 2">
    <name type="scientific">Paenibacillus macquariensis</name>
    <dbReference type="NCBI Taxonomy" id="948756"/>
    <lineage>
        <taxon>Bacteria</taxon>
        <taxon>Bacillati</taxon>
        <taxon>Bacillota</taxon>
        <taxon>Bacilli</taxon>
        <taxon>Bacillales</taxon>
        <taxon>Paenibacillaceae</taxon>
        <taxon>Paenibacillus</taxon>
    </lineage>
</organism>
<protein>
    <submittedName>
        <fullName evidence="1">Uncharacterized protein</fullName>
    </submittedName>
</protein>
<evidence type="ECO:0000313" key="1">
    <source>
        <dbReference type="EMBL" id="SIQ70344.1"/>
    </source>
</evidence>
<name>A0ABY1JSX6_9BACL</name>
<comment type="caution">
    <text evidence="1">The sequence shown here is derived from an EMBL/GenBank/DDBJ whole genome shotgun (WGS) entry which is preliminary data.</text>
</comment>
<sequence>MQNKEKNYKKMLVTVNGEPVGNGLLIDKVTYAPILNGSYSERETHNITEKTDN</sequence>
<evidence type="ECO:0000313" key="2">
    <source>
        <dbReference type="Proteomes" id="UP000186666"/>
    </source>
</evidence>